<dbReference type="Gene3D" id="1.10.3720.10">
    <property type="entry name" value="MetI-like"/>
    <property type="match status" value="1"/>
</dbReference>
<name>A0ABR8N700_9BACL</name>
<feature type="transmembrane region" description="Helical" evidence="7">
    <location>
        <begin position="111"/>
        <end position="129"/>
    </location>
</feature>
<feature type="transmembrane region" description="Helical" evidence="7">
    <location>
        <begin position="20"/>
        <end position="37"/>
    </location>
</feature>
<keyword evidence="3" id="KW-1003">Cell membrane</keyword>
<keyword evidence="5 7" id="KW-1133">Transmembrane helix</keyword>
<evidence type="ECO:0000313" key="10">
    <source>
        <dbReference type="Proteomes" id="UP000609346"/>
    </source>
</evidence>
<dbReference type="PROSITE" id="PS50928">
    <property type="entry name" value="ABC_TM1"/>
    <property type="match status" value="1"/>
</dbReference>
<gene>
    <name evidence="9" type="ORF">H8B09_28160</name>
</gene>
<comment type="caution">
    <text evidence="9">The sequence shown here is derived from an EMBL/GenBank/DDBJ whole genome shotgun (WGS) entry which is preliminary data.</text>
</comment>
<proteinExistence type="inferred from homology"/>
<comment type="subcellular location">
    <subcellularLocation>
        <location evidence="1 7">Cell membrane</location>
        <topology evidence="1 7">Multi-pass membrane protein</topology>
    </subcellularLocation>
</comment>
<dbReference type="InterPro" id="IPR050809">
    <property type="entry name" value="UgpAE/MalFG_permease"/>
</dbReference>
<dbReference type="EMBL" id="JACXZA010000010">
    <property type="protein sequence ID" value="MBD3922634.1"/>
    <property type="molecule type" value="Genomic_DNA"/>
</dbReference>
<feature type="domain" description="ABC transmembrane type-1" evidence="8">
    <location>
        <begin position="78"/>
        <end position="286"/>
    </location>
</feature>
<dbReference type="CDD" id="cd06261">
    <property type="entry name" value="TM_PBP2"/>
    <property type="match status" value="1"/>
</dbReference>
<accession>A0ABR8N700</accession>
<keyword evidence="6 7" id="KW-0472">Membrane</keyword>
<evidence type="ECO:0000256" key="2">
    <source>
        <dbReference type="ARBA" id="ARBA00022448"/>
    </source>
</evidence>
<dbReference type="InterPro" id="IPR000515">
    <property type="entry name" value="MetI-like"/>
</dbReference>
<dbReference type="RefSeq" id="WP_191206935.1">
    <property type="nucleotide sequence ID" value="NZ_JACXZA010000010.1"/>
</dbReference>
<reference evidence="9 10" key="1">
    <citation type="submission" date="2020-09" db="EMBL/GenBank/DDBJ databases">
        <title>Paenibacillus sp. strain PR3 16S rRNA gene Genome sequencing and assembly.</title>
        <authorList>
            <person name="Kim J."/>
        </authorList>
    </citation>
    <scope>NUCLEOTIDE SEQUENCE [LARGE SCALE GENOMIC DNA]</scope>
    <source>
        <strain evidence="9 10">PR3</strain>
    </source>
</reference>
<keyword evidence="2 7" id="KW-0813">Transport</keyword>
<dbReference type="PANTHER" id="PTHR43227:SF3">
    <property type="entry name" value="BINDING-PROTEIN-DEPENDENT TRANSPORT SYSTEMS INNER MEMBRANE COMPONENT"/>
    <property type="match status" value="1"/>
</dbReference>
<dbReference type="Proteomes" id="UP000609346">
    <property type="component" value="Unassembled WGS sequence"/>
</dbReference>
<evidence type="ECO:0000256" key="7">
    <source>
        <dbReference type="RuleBase" id="RU363032"/>
    </source>
</evidence>
<evidence type="ECO:0000256" key="1">
    <source>
        <dbReference type="ARBA" id="ARBA00004651"/>
    </source>
</evidence>
<evidence type="ECO:0000256" key="5">
    <source>
        <dbReference type="ARBA" id="ARBA00022989"/>
    </source>
</evidence>
<evidence type="ECO:0000256" key="6">
    <source>
        <dbReference type="ARBA" id="ARBA00023136"/>
    </source>
</evidence>
<dbReference type="InterPro" id="IPR035906">
    <property type="entry name" value="MetI-like_sf"/>
</dbReference>
<feature type="transmembrane region" description="Helical" evidence="7">
    <location>
        <begin position="85"/>
        <end position="104"/>
    </location>
</feature>
<protein>
    <submittedName>
        <fullName evidence="9">Sugar ABC transporter permease</fullName>
    </submittedName>
</protein>
<evidence type="ECO:0000256" key="4">
    <source>
        <dbReference type="ARBA" id="ARBA00022692"/>
    </source>
</evidence>
<sequence length="293" mass="32918">MKNKLGLSMRGRHILEGYSFISLWIAGFLLFMAYPLGRSLYFSFNNMENSKNGLQATYVGMLNYRTAFSTDIDFLPLLKTTMTTMLTQVPLILIFAMFSALLLNGKIKGRTIFRGIFFLPVIIASGAVLKELLQQGAAQLPIFSQGDLEEKLSGLIPGNVLEQLLDYADSLTLVMWDSGVQILIFIAGLQTISPQLYEAAKMDGATKWESFWKITFPMITPMLFVNTLYSIVNMFTKADNKVMDYIVTQQVFQKNNFGYASALGWIYFCLIALVLAIVFVIFRRSLSATEGRG</sequence>
<evidence type="ECO:0000259" key="8">
    <source>
        <dbReference type="PROSITE" id="PS50928"/>
    </source>
</evidence>
<evidence type="ECO:0000256" key="3">
    <source>
        <dbReference type="ARBA" id="ARBA00022475"/>
    </source>
</evidence>
<dbReference type="PANTHER" id="PTHR43227">
    <property type="entry name" value="BLL4140 PROTEIN"/>
    <property type="match status" value="1"/>
</dbReference>
<dbReference type="Pfam" id="PF00528">
    <property type="entry name" value="BPD_transp_1"/>
    <property type="match status" value="1"/>
</dbReference>
<comment type="similarity">
    <text evidence="7">Belongs to the binding-protein-dependent transport system permease family.</text>
</comment>
<feature type="transmembrane region" description="Helical" evidence="7">
    <location>
        <begin position="262"/>
        <end position="282"/>
    </location>
</feature>
<feature type="transmembrane region" description="Helical" evidence="7">
    <location>
        <begin position="214"/>
        <end position="235"/>
    </location>
</feature>
<dbReference type="SUPFAM" id="SSF161098">
    <property type="entry name" value="MetI-like"/>
    <property type="match status" value="1"/>
</dbReference>
<evidence type="ECO:0000313" key="9">
    <source>
        <dbReference type="EMBL" id="MBD3922634.1"/>
    </source>
</evidence>
<keyword evidence="4 7" id="KW-0812">Transmembrane</keyword>
<organism evidence="9 10">
    <name type="scientific">Paenibacillus terricola</name>
    <dbReference type="NCBI Taxonomy" id="2763503"/>
    <lineage>
        <taxon>Bacteria</taxon>
        <taxon>Bacillati</taxon>
        <taxon>Bacillota</taxon>
        <taxon>Bacilli</taxon>
        <taxon>Bacillales</taxon>
        <taxon>Paenibacillaceae</taxon>
        <taxon>Paenibacillus</taxon>
    </lineage>
</organism>
<keyword evidence="10" id="KW-1185">Reference proteome</keyword>